<feature type="domain" description="DUF6532" evidence="2">
    <location>
        <begin position="124"/>
        <end position="283"/>
    </location>
</feature>
<sequence length="322" mass="36177">MSHHGPTQGLHPAAATDAACQEGGNQEMQSGGDDDNSNDQQEGQQSGRHKRPKVQKFHNVDLPGLPGSMMKWHGEFLPCWFQYIATVDNIWSLTYSEHLTTVQAIWNCKMSDVPHTLALTDEPAFCLLKQRTYEWHSGMGDRAVKAIAAFFDQYKEFSSPEVCAGYATWAVPEPEERINQHRWKILVPPQLYPYMWRTVDESNPEDTVAQGPFQHECILDTLAFFLESTHYVPSNVHAHKNPQAALALATVAVERAFRYWANGNFVLPEKKMDKLSEKKWKKILEGAEGYVGAHRPVASKDAACAQLGLVSGRATCYEVDTD</sequence>
<dbReference type="OrthoDB" id="2682674at2759"/>
<dbReference type="InterPro" id="IPR045341">
    <property type="entry name" value="DUF6532"/>
</dbReference>
<dbReference type="Pfam" id="PF20149">
    <property type="entry name" value="DUF6532"/>
    <property type="match status" value="1"/>
</dbReference>
<reference evidence="3 4" key="1">
    <citation type="submission" date="2014-04" db="EMBL/GenBank/DDBJ databases">
        <authorList>
            <consortium name="DOE Joint Genome Institute"/>
            <person name="Kuo A."/>
            <person name="Kohler A."/>
            <person name="Nagy L.G."/>
            <person name="Floudas D."/>
            <person name="Copeland A."/>
            <person name="Barry K.W."/>
            <person name="Cichocki N."/>
            <person name="Veneault-Fourrey C."/>
            <person name="LaButti K."/>
            <person name="Lindquist E.A."/>
            <person name="Lipzen A."/>
            <person name="Lundell T."/>
            <person name="Morin E."/>
            <person name="Murat C."/>
            <person name="Sun H."/>
            <person name="Tunlid A."/>
            <person name="Henrissat B."/>
            <person name="Grigoriev I.V."/>
            <person name="Hibbett D.S."/>
            <person name="Martin F."/>
            <person name="Nordberg H.P."/>
            <person name="Cantor M.N."/>
            <person name="Hua S.X."/>
        </authorList>
    </citation>
    <scope>NUCLEOTIDE SEQUENCE [LARGE SCALE GENOMIC DNA]</scope>
    <source>
        <strain evidence="3 4">Foug A</strain>
    </source>
</reference>
<feature type="compositionally biased region" description="Basic residues" evidence="1">
    <location>
        <begin position="47"/>
        <end position="56"/>
    </location>
</feature>
<dbReference type="HOGENOM" id="CLU_075626_0_0_1"/>
<dbReference type="Proteomes" id="UP000053989">
    <property type="component" value="Unassembled WGS sequence"/>
</dbReference>
<evidence type="ECO:0000256" key="1">
    <source>
        <dbReference type="SAM" id="MobiDB-lite"/>
    </source>
</evidence>
<organism evidence="3 4">
    <name type="scientific">Scleroderma citrinum Foug A</name>
    <dbReference type="NCBI Taxonomy" id="1036808"/>
    <lineage>
        <taxon>Eukaryota</taxon>
        <taxon>Fungi</taxon>
        <taxon>Dikarya</taxon>
        <taxon>Basidiomycota</taxon>
        <taxon>Agaricomycotina</taxon>
        <taxon>Agaricomycetes</taxon>
        <taxon>Agaricomycetidae</taxon>
        <taxon>Boletales</taxon>
        <taxon>Sclerodermatineae</taxon>
        <taxon>Sclerodermataceae</taxon>
        <taxon>Scleroderma</taxon>
    </lineage>
</organism>
<evidence type="ECO:0000259" key="2">
    <source>
        <dbReference type="Pfam" id="PF20149"/>
    </source>
</evidence>
<name>A0A0C3DGH8_9AGAM</name>
<reference evidence="4" key="2">
    <citation type="submission" date="2015-01" db="EMBL/GenBank/DDBJ databases">
        <title>Evolutionary Origins and Diversification of the Mycorrhizal Mutualists.</title>
        <authorList>
            <consortium name="DOE Joint Genome Institute"/>
            <consortium name="Mycorrhizal Genomics Consortium"/>
            <person name="Kohler A."/>
            <person name="Kuo A."/>
            <person name="Nagy L.G."/>
            <person name="Floudas D."/>
            <person name="Copeland A."/>
            <person name="Barry K.W."/>
            <person name="Cichocki N."/>
            <person name="Veneault-Fourrey C."/>
            <person name="LaButti K."/>
            <person name="Lindquist E.A."/>
            <person name="Lipzen A."/>
            <person name="Lundell T."/>
            <person name="Morin E."/>
            <person name="Murat C."/>
            <person name="Riley R."/>
            <person name="Ohm R."/>
            <person name="Sun H."/>
            <person name="Tunlid A."/>
            <person name="Henrissat B."/>
            <person name="Grigoriev I.V."/>
            <person name="Hibbett D.S."/>
            <person name="Martin F."/>
        </authorList>
    </citation>
    <scope>NUCLEOTIDE SEQUENCE [LARGE SCALE GENOMIC DNA]</scope>
    <source>
        <strain evidence="4">Foug A</strain>
    </source>
</reference>
<proteinExistence type="predicted"/>
<accession>A0A0C3DGH8</accession>
<evidence type="ECO:0000313" key="3">
    <source>
        <dbReference type="EMBL" id="KIM55469.1"/>
    </source>
</evidence>
<evidence type="ECO:0000313" key="4">
    <source>
        <dbReference type="Proteomes" id="UP000053989"/>
    </source>
</evidence>
<gene>
    <name evidence="3" type="ORF">SCLCIDRAFT_30328</name>
</gene>
<dbReference type="AlphaFoldDB" id="A0A0C3DGH8"/>
<protein>
    <recommendedName>
        <fullName evidence="2">DUF6532 domain-containing protein</fullName>
    </recommendedName>
</protein>
<dbReference type="EMBL" id="KN822134">
    <property type="protein sequence ID" value="KIM55469.1"/>
    <property type="molecule type" value="Genomic_DNA"/>
</dbReference>
<dbReference type="InParanoid" id="A0A0C3DGH8"/>
<feature type="region of interest" description="Disordered" evidence="1">
    <location>
        <begin position="1"/>
        <end position="59"/>
    </location>
</feature>
<keyword evidence="4" id="KW-1185">Reference proteome</keyword>